<feature type="transmembrane region" description="Helical" evidence="7">
    <location>
        <begin position="220"/>
        <end position="242"/>
    </location>
</feature>
<feature type="transmembrane region" description="Helical" evidence="7">
    <location>
        <begin position="163"/>
        <end position="182"/>
    </location>
</feature>
<sequence length="312" mass="35852">MESAIYYSSKKTFWQRVKEQKELVFMIFPFVLYVILFHYIPLWWWIIAFKEYRPYEGVWGSEWVGFQQFKDLFSDSGFWLAMRNTIVISFLKLVTSFAAAILLALMLNEVKNMLFKRTIQTISYLPHFVSWVVAASIVISALAPESGIVNQILMSLKIIKQPIVWMGEGHYFWWILALSSVWKETGWNAIVYLAAITSIDPELYDAASVDGCGRLQKIRYVTLPGIAPTISMLLILNVGWLLNAGFEQVLLLRNPLVQDYAQILDTYVLDYGITMYRYSYATAAGMFKSVVSIFLVLFANKIAQKLNASTVM</sequence>
<dbReference type="EMBL" id="CP034791">
    <property type="protein sequence ID" value="AZT89915.1"/>
    <property type="molecule type" value="Genomic_DNA"/>
</dbReference>
<dbReference type="Gene3D" id="1.10.3720.10">
    <property type="entry name" value="MetI-like"/>
    <property type="match status" value="1"/>
</dbReference>
<keyword evidence="5 7" id="KW-1133">Transmembrane helix</keyword>
<evidence type="ECO:0000256" key="2">
    <source>
        <dbReference type="ARBA" id="ARBA00022448"/>
    </source>
</evidence>
<evidence type="ECO:0000259" key="8">
    <source>
        <dbReference type="PROSITE" id="PS50928"/>
    </source>
</evidence>
<gene>
    <name evidence="9" type="ORF">ELD05_04190</name>
</gene>
<evidence type="ECO:0000256" key="1">
    <source>
        <dbReference type="ARBA" id="ARBA00004651"/>
    </source>
</evidence>
<keyword evidence="3" id="KW-1003">Cell membrane</keyword>
<accession>A0A3T0D4D8</accession>
<dbReference type="Proteomes" id="UP000282930">
    <property type="component" value="Chromosome"/>
</dbReference>
<keyword evidence="4 7" id="KW-0812">Transmembrane</keyword>
<keyword evidence="6 7" id="KW-0472">Membrane</keyword>
<feature type="domain" description="ABC transmembrane type-1" evidence="8">
    <location>
        <begin position="82"/>
        <end position="299"/>
    </location>
</feature>
<proteinExistence type="inferred from homology"/>
<evidence type="ECO:0000313" key="9">
    <source>
        <dbReference type="EMBL" id="AZT89915.1"/>
    </source>
</evidence>
<evidence type="ECO:0000256" key="3">
    <source>
        <dbReference type="ARBA" id="ARBA00022475"/>
    </source>
</evidence>
<feature type="transmembrane region" description="Helical" evidence="7">
    <location>
        <begin position="23"/>
        <end position="46"/>
    </location>
</feature>
<dbReference type="RefSeq" id="WP_011918178.1">
    <property type="nucleotide sequence ID" value="NZ_CP034791.1"/>
</dbReference>
<dbReference type="PANTHER" id="PTHR43227">
    <property type="entry name" value="BLL4140 PROTEIN"/>
    <property type="match status" value="1"/>
</dbReference>
<feature type="transmembrane region" description="Helical" evidence="7">
    <location>
        <begin position="122"/>
        <end position="143"/>
    </location>
</feature>
<dbReference type="InterPro" id="IPR050809">
    <property type="entry name" value="UgpAE/MalFG_permease"/>
</dbReference>
<comment type="subcellular location">
    <subcellularLocation>
        <location evidence="1 7">Cell membrane</location>
        <topology evidence="1 7">Multi-pass membrane protein</topology>
    </subcellularLocation>
</comment>
<dbReference type="GO" id="GO:0005886">
    <property type="term" value="C:plasma membrane"/>
    <property type="evidence" value="ECO:0007669"/>
    <property type="project" value="UniProtKB-SubCell"/>
</dbReference>
<dbReference type="CDD" id="cd06261">
    <property type="entry name" value="TM_PBP2"/>
    <property type="match status" value="1"/>
</dbReference>
<feature type="transmembrane region" description="Helical" evidence="7">
    <location>
        <begin position="278"/>
        <end position="299"/>
    </location>
</feature>
<keyword evidence="2 7" id="KW-0813">Transport</keyword>
<evidence type="ECO:0000256" key="5">
    <source>
        <dbReference type="ARBA" id="ARBA00022989"/>
    </source>
</evidence>
<dbReference type="AlphaFoldDB" id="A0A3T0D4D8"/>
<evidence type="ECO:0000256" key="4">
    <source>
        <dbReference type="ARBA" id="ARBA00022692"/>
    </source>
</evidence>
<dbReference type="InterPro" id="IPR000515">
    <property type="entry name" value="MetI-like"/>
</dbReference>
<feature type="transmembrane region" description="Helical" evidence="7">
    <location>
        <begin position="86"/>
        <end position="110"/>
    </location>
</feature>
<dbReference type="InterPro" id="IPR035906">
    <property type="entry name" value="MetI-like_sf"/>
</dbReference>
<evidence type="ECO:0000256" key="6">
    <source>
        <dbReference type="ARBA" id="ARBA00023136"/>
    </source>
</evidence>
<dbReference type="SUPFAM" id="SSF161098">
    <property type="entry name" value="MetI-like"/>
    <property type="match status" value="1"/>
</dbReference>
<dbReference type="PANTHER" id="PTHR43227:SF11">
    <property type="entry name" value="BLL4140 PROTEIN"/>
    <property type="match status" value="1"/>
</dbReference>
<dbReference type="Pfam" id="PF00528">
    <property type="entry name" value="BPD_transp_1"/>
    <property type="match status" value="1"/>
</dbReference>
<protein>
    <submittedName>
        <fullName evidence="9">Sugar ABC transporter permease</fullName>
    </submittedName>
</protein>
<dbReference type="PROSITE" id="PS50928">
    <property type="entry name" value="ABC_TM1"/>
    <property type="match status" value="1"/>
</dbReference>
<comment type="similarity">
    <text evidence="7">Belongs to the binding-protein-dependent transport system permease family.</text>
</comment>
<evidence type="ECO:0000313" key="10">
    <source>
        <dbReference type="Proteomes" id="UP000282930"/>
    </source>
</evidence>
<dbReference type="GO" id="GO:0055085">
    <property type="term" value="P:transmembrane transport"/>
    <property type="evidence" value="ECO:0007669"/>
    <property type="project" value="InterPro"/>
</dbReference>
<dbReference type="KEGG" id="ccha:ELD05_04190"/>
<name>A0A3T0D4D8_9FIRM</name>
<reference evidence="9 10" key="1">
    <citation type="submission" date="2018-12" db="EMBL/GenBank/DDBJ databases">
        <title>Genome sequence from the cellulolytic species, Caldicellulosiruptor changbaiensis.</title>
        <authorList>
            <person name="Blumer-Schuette S.E."/>
            <person name="Mendoza C."/>
        </authorList>
    </citation>
    <scope>NUCLEOTIDE SEQUENCE [LARGE SCALE GENOMIC DNA]</scope>
    <source>
        <strain evidence="9 10">CBS-Z</strain>
    </source>
</reference>
<organism evidence="9 10">
    <name type="scientific">Caldicellulosiruptor changbaiensis</name>
    <dbReference type="NCBI Taxonomy" id="1222016"/>
    <lineage>
        <taxon>Bacteria</taxon>
        <taxon>Bacillati</taxon>
        <taxon>Bacillota</taxon>
        <taxon>Bacillota incertae sedis</taxon>
        <taxon>Caldicellulosiruptorales</taxon>
        <taxon>Caldicellulosiruptoraceae</taxon>
        <taxon>Caldicellulosiruptor</taxon>
    </lineage>
</organism>
<evidence type="ECO:0000256" key="7">
    <source>
        <dbReference type="RuleBase" id="RU363032"/>
    </source>
</evidence>
<keyword evidence="10" id="KW-1185">Reference proteome</keyword>